<proteinExistence type="predicted"/>
<accession>A0A2S6A264</accession>
<dbReference type="AlphaFoldDB" id="A0A2S6A264"/>
<evidence type="ECO:0000313" key="2">
    <source>
        <dbReference type="Proteomes" id="UP000238356"/>
    </source>
</evidence>
<sequence length="342" mass="39136">MRSESESAAYESLKPEYRAIVDIVDLFPRGVQARRIAKMTQPRPWEIKDYDLDARQIKAVRDKLARLESKGFVTIERTLEYGNIYRPVNSDYDMANWTLEQGLEFYARERADQTGTDQCAVAAYSMMLGVWRNTIVEDAHASGGVNRISDGEMFAANVATFRMMRDFLEAADRTHAAWQRLAHEVIRPDRLAAGSRTIADLLGEYYDQWAKHAGSTLMYYAELTEADDHDMAWFISVKSCFGSVHRHWFGMPEWPHLVNAFVDKPFSGTRPLHDYNEDDAYRYPSLVERARTPRVLPITAEELRAGLLNGPDHMDPDVLNWCVHDGIGFLRIPHDSNNSPSL</sequence>
<evidence type="ECO:0000313" key="1">
    <source>
        <dbReference type="EMBL" id="PPJ25644.1"/>
    </source>
</evidence>
<dbReference type="EMBL" id="PSZD01000015">
    <property type="protein sequence ID" value="PPJ25644.1"/>
    <property type="molecule type" value="Genomic_DNA"/>
</dbReference>
<comment type="caution">
    <text evidence="1">The sequence shown here is derived from an EMBL/GenBank/DDBJ whole genome shotgun (WGS) entry which is preliminary data.</text>
</comment>
<name>A0A2S6A264_9NOCA</name>
<gene>
    <name evidence="1" type="ORF">C5F51_22730</name>
</gene>
<keyword evidence="2" id="KW-1185">Reference proteome</keyword>
<protein>
    <submittedName>
        <fullName evidence="1">Uncharacterized protein</fullName>
    </submittedName>
</protein>
<reference evidence="1 2" key="1">
    <citation type="submission" date="2018-02" db="EMBL/GenBank/DDBJ databases">
        <title>8 Nocardia nova and 1 Nocardia cyriacigeorgica strain used for evolution to TMP-SMX.</title>
        <authorList>
            <person name="Mehta H."/>
            <person name="Weng J."/>
            <person name="Shamoo Y."/>
        </authorList>
    </citation>
    <scope>NUCLEOTIDE SEQUENCE [LARGE SCALE GENOMIC DNA]</scope>
    <source>
        <strain evidence="1 2">BAA2227</strain>
    </source>
</reference>
<dbReference type="Proteomes" id="UP000238356">
    <property type="component" value="Unassembled WGS sequence"/>
</dbReference>
<organism evidence="1 2">
    <name type="scientific">Nocardia nova</name>
    <dbReference type="NCBI Taxonomy" id="37330"/>
    <lineage>
        <taxon>Bacteria</taxon>
        <taxon>Bacillati</taxon>
        <taxon>Actinomycetota</taxon>
        <taxon>Actinomycetes</taxon>
        <taxon>Mycobacteriales</taxon>
        <taxon>Nocardiaceae</taxon>
        <taxon>Nocardia</taxon>
    </lineage>
</organism>